<dbReference type="Proteomes" id="UP001141552">
    <property type="component" value="Unassembled WGS sequence"/>
</dbReference>
<protein>
    <recommendedName>
        <fullName evidence="4">DUF3511 domain-containing protein</fullName>
    </recommendedName>
</protein>
<proteinExistence type="predicted"/>
<evidence type="ECO:0000256" key="1">
    <source>
        <dbReference type="SAM" id="MobiDB-lite"/>
    </source>
</evidence>
<gene>
    <name evidence="2" type="ORF">Tsubulata_003237</name>
</gene>
<comment type="caution">
    <text evidence="2">The sequence shown here is derived from an EMBL/GenBank/DDBJ whole genome shotgun (WGS) entry which is preliminary data.</text>
</comment>
<evidence type="ECO:0008006" key="4">
    <source>
        <dbReference type="Google" id="ProtNLM"/>
    </source>
</evidence>
<keyword evidence="3" id="KW-1185">Reference proteome</keyword>
<evidence type="ECO:0000313" key="3">
    <source>
        <dbReference type="Proteomes" id="UP001141552"/>
    </source>
</evidence>
<dbReference type="PANTHER" id="PTHR33193:SF71">
    <property type="entry name" value="OS02G0223700 PROTEIN"/>
    <property type="match status" value="1"/>
</dbReference>
<sequence length="150" mass="16403">MEDFRSKSCREGRMQIEAYRPYPHHYGGPGGAAVGPAPPFNGMQDLRCYSASYASSTHTQMGNGGGSSSSTSNDYAGGGGGGHNDVKFKKGKSTNGVVSKSWSFADPELQRKRRVASYKVYSVEGKVKGSLKKSFRWVKDRCTRAVYGWW</sequence>
<reference evidence="2" key="2">
    <citation type="journal article" date="2023" name="Plants (Basel)">
        <title>Annotation of the Turnera subulata (Passifloraceae) Draft Genome Reveals the S-Locus Evolved after the Divergence of Turneroideae from Passifloroideae in a Stepwise Manner.</title>
        <authorList>
            <person name="Henning P.M."/>
            <person name="Roalson E.H."/>
            <person name="Mir W."/>
            <person name="McCubbin A.G."/>
            <person name="Shore J.S."/>
        </authorList>
    </citation>
    <scope>NUCLEOTIDE SEQUENCE</scope>
    <source>
        <strain evidence="2">F60SS</strain>
    </source>
</reference>
<organism evidence="2 3">
    <name type="scientific">Turnera subulata</name>
    <dbReference type="NCBI Taxonomy" id="218843"/>
    <lineage>
        <taxon>Eukaryota</taxon>
        <taxon>Viridiplantae</taxon>
        <taxon>Streptophyta</taxon>
        <taxon>Embryophyta</taxon>
        <taxon>Tracheophyta</taxon>
        <taxon>Spermatophyta</taxon>
        <taxon>Magnoliopsida</taxon>
        <taxon>eudicotyledons</taxon>
        <taxon>Gunneridae</taxon>
        <taxon>Pentapetalae</taxon>
        <taxon>rosids</taxon>
        <taxon>fabids</taxon>
        <taxon>Malpighiales</taxon>
        <taxon>Passifloraceae</taxon>
        <taxon>Turnera</taxon>
    </lineage>
</organism>
<dbReference type="OrthoDB" id="1655903at2759"/>
<dbReference type="AlphaFoldDB" id="A0A9Q0GMW1"/>
<reference evidence="2" key="1">
    <citation type="submission" date="2022-02" db="EMBL/GenBank/DDBJ databases">
        <authorList>
            <person name="Henning P.M."/>
            <person name="McCubbin A.G."/>
            <person name="Shore J.S."/>
        </authorList>
    </citation>
    <scope>NUCLEOTIDE SEQUENCE</scope>
    <source>
        <strain evidence="2">F60SS</strain>
        <tissue evidence="2">Leaves</tissue>
    </source>
</reference>
<accession>A0A9Q0GMW1</accession>
<evidence type="ECO:0000313" key="2">
    <source>
        <dbReference type="EMBL" id="KAJ4851151.1"/>
    </source>
</evidence>
<dbReference type="PANTHER" id="PTHR33193">
    <property type="entry name" value="DOMAIN PROTEIN, PUTATIVE (DUF3511)-RELATED"/>
    <property type="match status" value="1"/>
</dbReference>
<dbReference type="Pfam" id="PF12023">
    <property type="entry name" value="DUF3511"/>
    <property type="match status" value="1"/>
</dbReference>
<feature type="region of interest" description="Disordered" evidence="1">
    <location>
        <begin position="57"/>
        <end position="93"/>
    </location>
</feature>
<dbReference type="EMBL" id="JAKUCV010000119">
    <property type="protein sequence ID" value="KAJ4851151.1"/>
    <property type="molecule type" value="Genomic_DNA"/>
</dbReference>
<dbReference type="InterPro" id="IPR021899">
    <property type="entry name" value="DUF3511"/>
</dbReference>
<name>A0A9Q0GMW1_9ROSI</name>